<protein>
    <submittedName>
        <fullName evidence="1">Uncharacterized protein</fullName>
    </submittedName>
</protein>
<dbReference type="Proteomes" id="UP001341840">
    <property type="component" value="Unassembled WGS sequence"/>
</dbReference>
<reference evidence="1 2" key="1">
    <citation type="journal article" date="2023" name="Plants (Basel)">
        <title>Bridging the Gap: Combining Genomics and Transcriptomics Approaches to Understand Stylosanthes scabra, an Orphan Legume from the Brazilian Caatinga.</title>
        <authorList>
            <person name="Ferreira-Neto J.R.C."/>
            <person name="da Silva M.D."/>
            <person name="Binneck E."/>
            <person name="de Melo N.F."/>
            <person name="da Silva R.H."/>
            <person name="de Melo A.L.T.M."/>
            <person name="Pandolfi V."/>
            <person name="Bustamante F.O."/>
            <person name="Brasileiro-Vidal A.C."/>
            <person name="Benko-Iseppon A.M."/>
        </authorList>
    </citation>
    <scope>NUCLEOTIDE SEQUENCE [LARGE SCALE GENOMIC DNA]</scope>
    <source>
        <tissue evidence="1">Leaves</tissue>
    </source>
</reference>
<comment type="caution">
    <text evidence="1">The sequence shown here is derived from an EMBL/GenBank/DDBJ whole genome shotgun (WGS) entry which is preliminary data.</text>
</comment>
<proteinExistence type="predicted"/>
<organism evidence="1 2">
    <name type="scientific">Stylosanthes scabra</name>
    <dbReference type="NCBI Taxonomy" id="79078"/>
    <lineage>
        <taxon>Eukaryota</taxon>
        <taxon>Viridiplantae</taxon>
        <taxon>Streptophyta</taxon>
        <taxon>Embryophyta</taxon>
        <taxon>Tracheophyta</taxon>
        <taxon>Spermatophyta</taxon>
        <taxon>Magnoliopsida</taxon>
        <taxon>eudicotyledons</taxon>
        <taxon>Gunneridae</taxon>
        <taxon>Pentapetalae</taxon>
        <taxon>rosids</taxon>
        <taxon>fabids</taxon>
        <taxon>Fabales</taxon>
        <taxon>Fabaceae</taxon>
        <taxon>Papilionoideae</taxon>
        <taxon>50 kb inversion clade</taxon>
        <taxon>dalbergioids sensu lato</taxon>
        <taxon>Dalbergieae</taxon>
        <taxon>Pterocarpus clade</taxon>
        <taxon>Stylosanthes</taxon>
    </lineage>
</organism>
<dbReference type="EMBL" id="JASCZI010212355">
    <property type="protein sequence ID" value="MED6199223.1"/>
    <property type="molecule type" value="Genomic_DNA"/>
</dbReference>
<gene>
    <name evidence="1" type="ORF">PIB30_073921</name>
</gene>
<accession>A0ABU6XS25</accession>
<evidence type="ECO:0000313" key="1">
    <source>
        <dbReference type="EMBL" id="MED6199223.1"/>
    </source>
</evidence>
<name>A0ABU6XS25_9FABA</name>
<evidence type="ECO:0000313" key="2">
    <source>
        <dbReference type="Proteomes" id="UP001341840"/>
    </source>
</evidence>
<keyword evidence="2" id="KW-1185">Reference proteome</keyword>
<sequence length="331" mass="38371">MKKPTSAGTSRIQTSPNIAANSHVSRVGDGETIRLMLGKSYRNASRLYIPIHFASVFLIRGLNSVWSVTGPNSQKNNHFRFKFVKHASQRKAKLKKTCELKIVSMSKKLIEAEVISQDEMIKKAIRSDLNRHFVSTRALWPTEKERTMIFQLCRYHDIQEFPKEFFQLYKNVFNRYIHLIDVMDNCLKLRICDNKERMWLPTKSVSLILKFYNHGYGFNLGLKSRVGYGETIQLNLGKTYPKASRVYIPCNFAKLLLPAGVDIVWTVVGPSRPGNNRFRFKFVRKKLQQNAYLFTEGRRDFCTAYKSKLKKPCLLKIVSVQNKLIEASFQD</sequence>